<feature type="signal peptide" evidence="13">
    <location>
        <begin position="1"/>
        <end position="26"/>
    </location>
</feature>
<evidence type="ECO:0000256" key="7">
    <source>
        <dbReference type="ARBA" id="ARBA00023004"/>
    </source>
</evidence>
<dbReference type="PROSITE" id="PS01156">
    <property type="entry name" value="TONB_DEPENDENT_REC_2"/>
    <property type="match status" value="1"/>
</dbReference>
<dbReference type="GO" id="GO:0009279">
    <property type="term" value="C:cell outer membrane"/>
    <property type="evidence" value="ECO:0007669"/>
    <property type="project" value="UniProtKB-SubCell"/>
</dbReference>
<dbReference type="RefSeq" id="WP_354697099.1">
    <property type="nucleotide sequence ID" value="NZ_JAZHOG010000018.1"/>
</dbReference>
<keyword evidence="6 13" id="KW-0732">Signal</keyword>
<evidence type="ECO:0000259" key="14">
    <source>
        <dbReference type="Pfam" id="PF00593"/>
    </source>
</evidence>
<evidence type="ECO:0000256" key="9">
    <source>
        <dbReference type="ARBA" id="ARBA00023077"/>
    </source>
</evidence>
<feature type="domain" description="TonB-dependent receptor-like beta-barrel" evidence="14">
    <location>
        <begin position="330"/>
        <end position="792"/>
    </location>
</feature>
<keyword evidence="11" id="KW-0998">Cell outer membrane</keyword>
<evidence type="ECO:0000256" key="12">
    <source>
        <dbReference type="RuleBase" id="RU003357"/>
    </source>
</evidence>
<evidence type="ECO:0000256" key="13">
    <source>
        <dbReference type="SAM" id="SignalP"/>
    </source>
</evidence>
<comment type="subcellular location">
    <subcellularLocation>
        <location evidence="1">Cell outer membrane</location>
        <topology evidence="1">Multi-pass membrane protein</topology>
    </subcellularLocation>
</comment>
<comment type="similarity">
    <text evidence="12">Belongs to the TonB-dependent receptor family.</text>
</comment>
<evidence type="ECO:0000256" key="2">
    <source>
        <dbReference type="ARBA" id="ARBA00022448"/>
    </source>
</evidence>
<proteinExistence type="inferred from homology"/>
<dbReference type="EMBL" id="JAZHOG010000018">
    <property type="protein sequence ID" value="MEJ8569772.1"/>
    <property type="molecule type" value="Genomic_DNA"/>
</dbReference>
<keyword evidence="4" id="KW-0410">Iron transport</keyword>
<evidence type="ECO:0000256" key="4">
    <source>
        <dbReference type="ARBA" id="ARBA00022496"/>
    </source>
</evidence>
<sequence>MKIAHTKFVLLCSALLSVLLALPAAAQVLLEEVIVTAQKREESLQDVGIAITSFSGEQMRALGVEESFDVARFSPGVHISGNLAGQNTQFSIRGVTQNDFNDIIESPNAVYLDEGYIAVAQAHTFAVFDIDRVEILKGPQGTLFGRNATGGLVHYISRKPNFEEVEGYADGTIGVFDSPTDATSYRFEAAVSGPFSDKAAGRVAVYYSKHDGYLENIYPFAEFGAGTFGGGTGNSPGAGAGADMGDDDTKAIRGMLQFQPSDRTEITFSANYAESEVATGPYQSKATIGVFDGVNGVGELINVIDVTDPNETRTGIAADGSDFGGDADNDGLFGIQDPGGDLLGRFGAGGDFFGYIDPDGDGWTTSGDFAFDDNGSTETTGLNFRVEHTLANDMLFTSVTDWKDYEKLLFIDVDSAPVNQLANYAGVDADSFTQEFRLTGSTDTSNWVIGFYYLNIDSNSDNGLKGPANSLPALLDGLFPFPQGVDIGVEATLKTDSYSLFGQYEWNLSDTVTLITGLRVIQEEKDYRMRQGFYFNEGNFSVNVGDPYINIRRDFLGLGEYYEDDRSDTLWAGKLQLNWEPSDDLLLYAGLNRGVKAASYNAPIPGGLGFPDSFLPYDEEILHSLEAGFKKTLAGGRTRIQFDAFYYDYSDYQAFLFTGVSGVVVNADADNYGFEFQVQSSPADGWDIVFGLSWMDATVKDVPLRINSPLPSRDVDPTYAPEFQASGLVRYGWNALGGEMAVSVDGSYSDEYFYNLRNFDADKFDSYFLLNLRWSWLSGDGRWEVALVGHNLTDEAAGIQGFDLATLCGCNEVSYQPPRWYGFNVRINF</sequence>
<keyword evidence="5" id="KW-0812">Transmembrane</keyword>
<keyword evidence="10 12" id="KW-0472">Membrane</keyword>
<keyword evidence="9 12" id="KW-0798">TonB box</keyword>
<evidence type="ECO:0000256" key="10">
    <source>
        <dbReference type="ARBA" id="ARBA00023136"/>
    </source>
</evidence>
<feature type="chain" id="PRO_5043690298" evidence="13">
    <location>
        <begin position="27"/>
        <end position="829"/>
    </location>
</feature>
<dbReference type="InterPro" id="IPR012910">
    <property type="entry name" value="Plug_dom"/>
</dbReference>
<evidence type="ECO:0000256" key="1">
    <source>
        <dbReference type="ARBA" id="ARBA00004571"/>
    </source>
</evidence>
<keyword evidence="16" id="KW-0675">Receptor</keyword>
<accession>A0AAW9R9K6</accession>
<dbReference type="Gene3D" id="2.40.170.20">
    <property type="entry name" value="TonB-dependent receptor, beta-barrel domain"/>
    <property type="match status" value="2"/>
</dbReference>
<dbReference type="PANTHER" id="PTHR32552:SF81">
    <property type="entry name" value="TONB-DEPENDENT OUTER MEMBRANE RECEPTOR"/>
    <property type="match status" value="1"/>
</dbReference>
<name>A0AAW9R9K6_9GAMM</name>
<dbReference type="InterPro" id="IPR039426">
    <property type="entry name" value="TonB-dep_rcpt-like"/>
</dbReference>
<keyword evidence="8" id="KW-0406">Ion transport</keyword>
<comment type="caution">
    <text evidence="16">The sequence shown here is derived from an EMBL/GenBank/DDBJ whole genome shotgun (WGS) entry which is preliminary data.</text>
</comment>
<dbReference type="InterPro" id="IPR000531">
    <property type="entry name" value="Beta-barrel_TonB"/>
</dbReference>
<gene>
    <name evidence="16" type="ORF">V3330_19240</name>
</gene>
<evidence type="ECO:0000256" key="6">
    <source>
        <dbReference type="ARBA" id="ARBA00022729"/>
    </source>
</evidence>
<organism evidence="16 17">
    <name type="scientific">Elongatibacter sediminis</name>
    <dbReference type="NCBI Taxonomy" id="3119006"/>
    <lineage>
        <taxon>Bacteria</taxon>
        <taxon>Pseudomonadati</taxon>
        <taxon>Pseudomonadota</taxon>
        <taxon>Gammaproteobacteria</taxon>
        <taxon>Chromatiales</taxon>
        <taxon>Wenzhouxiangellaceae</taxon>
        <taxon>Elongatibacter</taxon>
    </lineage>
</organism>
<dbReference type="InterPro" id="IPR010917">
    <property type="entry name" value="TonB_rcpt_CS"/>
</dbReference>
<keyword evidence="2" id="KW-0813">Transport</keyword>
<reference evidence="16 17" key="1">
    <citation type="submission" date="2024-02" db="EMBL/GenBank/DDBJ databases">
        <title>A novel Wenzhouxiangellaceae bacterium, isolated from coastal sediments.</title>
        <authorList>
            <person name="Du Z.-J."/>
            <person name="Ye Y.-Q."/>
            <person name="Zhang X.-Y."/>
        </authorList>
    </citation>
    <scope>NUCLEOTIDE SEQUENCE [LARGE SCALE GENOMIC DNA]</scope>
    <source>
        <strain evidence="16 17">CH-27</strain>
    </source>
</reference>
<dbReference type="SUPFAM" id="SSF56935">
    <property type="entry name" value="Porins"/>
    <property type="match status" value="1"/>
</dbReference>
<evidence type="ECO:0000256" key="5">
    <source>
        <dbReference type="ARBA" id="ARBA00022692"/>
    </source>
</evidence>
<evidence type="ECO:0000256" key="3">
    <source>
        <dbReference type="ARBA" id="ARBA00022452"/>
    </source>
</evidence>
<dbReference type="Proteomes" id="UP001359886">
    <property type="component" value="Unassembled WGS sequence"/>
</dbReference>
<dbReference type="InterPro" id="IPR036942">
    <property type="entry name" value="Beta-barrel_TonB_sf"/>
</dbReference>
<keyword evidence="17" id="KW-1185">Reference proteome</keyword>
<dbReference type="AlphaFoldDB" id="A0AAW9R9K6"/>
<keyword evidence="3" id="KW-1134">Transmembrane beta strand</keyword>
<feature type="domain" description="TonB-dependent receptor plug" evidence="15">
    <location>
        <begin position="44"/>
        <end position="151"/>
    </location>
</feature>
<evidence type="ECO:0000259" key="15">
    <source>
        <dbReference type="Pfam" id="PF07715"/>
    </source>
</evidence>
<evidence type="ECO:0000256" key="11">
    <source>
        <dbReference type="ARBA" id="ARBA00023237"/>
    </source>
</evidence>
<protein>
    <submittedName>
        <fullName evidence="16">TonB-dependent receptor</fullName>
    </submittedName>
</protein>
<dbReference type="Pfam" id="PF00593">
    <property type="entry name" value="TonB_dep_Rec_b-barrel"/>
    <property type="match status" value="1"/>
</dbReference>
<evidence type="ECO:0000313" key="17">
    <source>
        <dbReference type="Proteomes" id="UP001359886"/>
    </source>
</evidence>
<dbReference type="PANTHER" id="PTHR32552">
    <property type="entry name" value="FERRICHROME IRON RECEPTOR-RELATED"/>
    <property type="match status" value="1"/>
</dbReference>
<dbReference type="Pfam" id="PF07715">
    <property type="entry name" value="Plug"/>
    <property type="match status" value="1"/>
</dbReference>
<evidence type="ECO:0000256" key="8">
    <source>
        <dbReference type="ARBA" id="ARBA00023065"/>
    </source>
</evidence>
<dbReference type="GO" id="GO:0006826">
    <property type="term" value="P:iron ion transport"/>
    <property type="evidence" value="ECO:0007669"/>
    <property type="project" value="UniProtKB-KW"/>
</dbReference>
<keyword evidence="7" id="KW-0408">Iron</keyword>
<evidence type="ECO:0000313" key="16">
    <source>
        <dbReference type="EMBL" id="MEJ8569772.1"/>
    </source>
</evidence>